<dbReference type="EMBL" id="SJPX01000005">
    <property type="protein sequence ID" value="TWU48168.1"/>
    <property type="molecule type" value="Genomic_DNA"/>
</dbReference>
<keyword evidence="1" id="KW-0472">Membrane</keyword>
<evidence type="ECO:0000313" key="2">
    <source>
        <dbReference type="EMBL" id="TWU48168.1"/>
    </source>
</evidence>
<name>A0A5C6EH76_9BACT</name>
<accession>A0A5C6EH76</accession>
<keyword evidence="1" id="KW-1133">Transmembrane helix</keyword>
<dbReference type="AlphaFoldDB" id="A0A5C6EH76"/>
<organism evidence="2 3">
    <name type="scientific">Rubripirellula reticaptiva</name>
    <dbReference type="NCBI Taxonomy" id="2528013"/>
    <lineage>
        <taxon>Bacteria</taxon>
        <taxon>Pseudomonadati</taxon>
        <taxon>Planctomycetota</taxon>
        <taxon>Planctomycetia</taxon>
        <taxon>Pirellulales</taxon>
        <taxon>Pirellulaceae</taxon>
        <taxon>Rubripirellula</taxon>
    </lineage>
</organism>
<proteinExistence type="predicted"/>
<reference evidence="2 3" key="1">
    <citation type="submission" date="2019-02" db="EMBL/GenBank/DDBJ databases">
        <title>Deep-cultivation of Planctomycetes and their phenomic and genomic characterization uncovers novel biology.</title>
        <authorList>
            <person name="Wiegand S."/>
            <person name="Jogler M."/>
            <person name="Boedeker C."/>
            <person name="Pinto D."/>
            <person name="Vollmers J."/>
            <person name="Rivas-Marin E."/>
            <person name="Kohn T."/>
            <person name="Peeters S.H."/>
            <person name="Heuer A."/>
            <person name="Rast P."/>
            <person name="Oberbeckmann S."/>
            <person name="Bunk B."/>
            <person name="Jeske O."/>
            <person name="Meyerdierks A."/>
            <person name="Storesund J.E."/>
            <person name="Kallscheuer N."/>
            <person name="Luecker S."/>
            <person name="Lage O.M."/>
            <person name="Pohl T."/>
            <person name="Merkel B.J."/>
            <person name="Hornburger P."/>
            <person name="Mueller R.-W."/>
            <person name="Bruemmer F."/>
            <person name="Labrenz M."/>
            <person name="Spormann A.M."/>
            <person name="Op Den Camp H."/>
            <person name="Overmann J."/>
            <person name="Amann R."/>
            <person name="Jetten M.S.M."/>
            <person name="Mascher T."/>
            <person name="Medema M.H."/>
            <person name="Devos D.P."/>
            <person name="Kaster A.-K."/>
            <person name="Ovreas L."/>
            <person name="Rohde M."/>
            <person name="Galperin M.Y."/>
            <person name="Jogler C."/>
        </authorList>
    </citation>
    <scope>NUCLEOTIDE SEQUENCE [LARGE SCALE GENOMIC DNA]</scope>
    <source>
        <strain evidence="2 3">Poly59</strain>
    </source>
</reference>
<gene>
    <name evidence="2" type="ORF">Poly59_50140</name>
</gene>
<keyword evidence="3" id="KW-1185">Reference proteome</keyword>
<protein>
    <recommendedName>
        <fullName evidence="4">AsmA-like C-terminal domain-containing protein</fullName>
    </recommendedName>
</protein>
<comment type="caution">
    <text evidence="2">The sequence shown here is derived from an EMBL/GenBank/DDBJ whole genome shotgun (WGS) entry which is preliminary data.</text>
</comment>
<sequence length="1220" mass="129370">MHKHYGGKDETVTTDDFLLDQADRTLRDQTRRRRDGRSRRRQFYFVGGLGLIVLLILGAPSFISHSSIGRSMMTNALAEYGLEAQSDSMRIGWVTPLQITGLKIHGTKAGTDISVSQLDMDLTVMQLIADSSMSNLGQITLQGIQVACSVDEGTSSVEADLQQLLETPSDSTSGATTGTIKLQDVTVAVTDKVTGRSWQLANCNANVELGATSVVSKFEGVLTEPGGAGGSMGGSIDLAMDAKPDESLAWKMNIQTESLPLSIVELVRRRMPELATSIPRRVSGDATGAVSVSSNADGVIEAAINQLKIRSLTAEDDDMLGTAAARMWKNDLATFDGELTMTGTRLYGRRLVATTDFARATMDGVVSTTFSLVGTDDNPLRWLDAIDGTAGVDVDLAKLDQALPGMMPLRDGAELLSGRAIARIESNPGPPVARDADAGASVRRSKLSINSDALRARSGGRNVVIDPIELSATVATQRGQIRAEQFNWKSTFGSAVGQGDLQSGSADVEIDFGRLTAMLRPIIEISDATMAGTASGKIRWNASADNVWKLQGGGEANSLLVTLPGGQVLRRQAMKGNVEAVGRWAGDSLEELTSAGINVTTNGLAISADLLAPVARPDGVVPMPIAIRGNGRLETLSELAAPWMPADLVDSTGDFQLTATGQASTSISTLTDAKLTLTQPRVTYGTQYFSQPKMELGFAGELLLPEGRLRADTLTLVGDAVSAAAQGTAVADNIDMTIKWRAKLDRLQGSVQTRAAATSDSYIFKGDCDGEFDIRTSDGWINVAASMKGQDVAVLQSASTAGAVGPMPASADQFGRASAKQELVWEEPNLQFKGNVRYQTESGNIEAQELLIAGDWFATTLTGSVAWNEQVGQVRLAGPARLKMDKVAELVSPMAGIPIAVTGIHETPLDIQATRRPDGTVAMNVTANLGWESGGVAGVSFGSANIPIQMTETTVIVSPSQVAVGSGPGSMNGKVNLAGSVHYSPGPMWMQLERGVIAESIELTPEMTDRWLKYLAPLAANTARIQGTVGAEVDEALIVFDDPNQTRIVGRLNLGSVEMNAGPLANQLIGGVDQLKALAGSVTGQTVAASTNRTLITMPPQKVDFAVDRGTAVHERMYFAIDRAQVITSGRVAFDGRMSMTAQIPLDSRWLGRDLQGLTGQSVTLPIEGTISQPRLDSAGIRQVVAQLGTKAIQENAENYLQKQLGKQMEKIGLEKLFGR</sequence>
<evidence type="ECO:0000256" key="1">
    <source>
        <dbReference type="SAM" id="Phobius"/>
    </source>
</evidence>
<evidence type="ECO:0000313" key="3">
    <source>
        <dbReference type="Proteomes" id="UP000317977"/>
    </source>
</evidence>
<dbReference type="Proteomes" id="UP000317977">
    <property type="component" value="Unassembled WGS sequence"/>
</dbReference>
<feature type="transmembrane region" description="Helical" evidence="1">
    <location>
        <begin position="43"/>
        <end position="63"/>
    </location>
</feature>
<keyword evidence="1" id="KW-0812">Transmembrane</keyword>
<evidence type="ECO:0008006" key="4">
    <source>
        <dbReference type="Google" id="ProtNLM"/>
    </source>
</evidence>
<dbReference type="RefSeq" id="WP_146536572.1">
    <property type="nucleotide sequence ID" value="NZ_SJPX01000005.1"/>
</dbReference>
<dbReference type="OrthoDB" id="244263at2"/>